<organism evidence="1 2">
    <name type="scientific">Sinanodonta woodiana</name>
    <name type="common">Chinese pond mussel</name>
    <name type="synonym">Anodonta woodiana</name>
    <dbReference type="NCBI Taxonomy" id="1069815"/>
    <lineage>
        <taxon>Eukaryota</taxon>
        <taxon>Metazoa</taxon>
        <taxon>Spiralia</taxon>
        <taxon>Lophotrochozoa</taxon>
        <taxon>Mollusca</taxon>
        <taxon>Bivalvia</taxon>
        <taxon>Autobranchia</taxon>
        <taxon>Heteroconchia</taxon>
        <taxon>Palaeoheterodonta</taxon>
        <taxon>Unionida</taxon>
        <taxon>Unionoidea</taxon>
        <taxon>Unionidae</taxon>
        <taxon>Unioninae</taxon>
        <taxon>Sinanodonta</taxon>
    </lineage>
</organism>
<evidence type="ECO:0000313" key="1">
    <source>
        <dbReference type="EMBL" id="KAL3867618.1"/>
    </source>
</evidence>
<gene>
    <name evidence="1" type="ORF">ACJMK2_040499</name>
</gene>
<evidence type="ECO:0000313" key="2">
    <source>
        <dbReference type="Proteomes" id="UP001634394"/>
    </source>
</evidence>
<dbReference type="AlphaFoldDB" id="A0ABD3W324"/>
<protein>
    <submittedName>
        <fullName evidence="1">Uncharacterized protein</fullName>
    </submittedName>
</protein>
<proteinExistence type="predicted"/>
<reference evidence="1 2" key="1">
    <citation type="submission" date="2024-11" db="EMBL/GenBank/DDBJ databases">
        <title>Chromosome-level genome assembly of the freshwater bivalve Anodonta woodiana.</title>
        <authorList>
            <person name="Chen X."/>
        </authorList>
    </citation>
    <scope>NUCLEOTIDE SEQUENCE [LARGE SCALE GENOMIC DNA]</scope>
    <source>
        <strain evidence="1">MN2024</strain>
        <tissue evidence="1">Gills</tissue>
    </source>
</reference>
<accession>A0ABD3W324</accession>
<comment type="caution">
    <text evidence="1">The sequence shown here is derived from an EMBL/GenBank/DDBJ whole genome shotgun (WGS) entry which is preliminary data.</text>
</comment>
<name>A0ABD3W324_SINWO</name>
<dbReference type="EMBL" id="JBJQND010000008">
    <property type="protein sequence ID" value="KAL3867618.1"/>
    <property type="molecule type" value="Genomic_DNA"/>
</dbReference>
<keyword evidence="2" id="KW-1185">Reference proteome</keyword>
<dbReference type="Proteomes" id="UP001634394">
    <property type="component" value="Unassembled WGS sequence"/>
</dbReference>
<sequence>MYTKTGECTPRQGTVHHDRETVHRKIVHQDRETVHQDRGLYTTTGKLYTNTGIQYTKTGVIQILCPNNTKTKTPGKGDITTKNRFQIVFEGKYGEEKTEIEKVKYFD</sequence>